<dbReference type="GO" id="GO:0008984">
    <property type="term" value="F:protein-glutamate methylesterase activity"/>
    <property type="evidence" value="ECO:0007669"/>
    <property type="project" value="UniProtKB-EC"/>
</dbReference>
<feature type="active site" evidence="5 6">
    <location>
        <position position="283"/>
    </location>
</feature>
<comment type="caution">
    <text evidence="10">The sequence shown here is derived from an EMBL/GenBank/DDBJ whole genome shotgun (WGS) entry which is preliminary data.</text>
</comment>
<comment type="catalytic activity">
    <reaction evidence="4 5">
        <text>[protein]-L-glutamate 5-O-methyl ester + H2O = L-glutamyl-[protein] + methanol + H(+)</text>
        <dbReference type="Rhea" id="RHEA:23236"/>
        <dbReference type="Rhea" id="RHEA-COMP:10208"/>
        <dbReference type="Rhea" id="RHEA-COMP:10311"/>
        <dbReference type="ChEBI" id="CHEBI:15377"/>
        <dbReference type="ChEBI" id="CHEBI:15378"/>
        <dbReference type="ChEBI" id="CHEBI:17790"/>
        <dbReference type="ChEBI" id="CHEBI:29973"/>
        <dbReference type="ChEBI" id="CHEBI:82795"/>
        <dbReference type="EC" id="3.1.1.61"/>
    </reaction>
</comment>
<evidence type="ECO:0000259" key="9">
    <source>
        <dbReference type="PROSITE" id="PS50122"/>
    </source>
</evidence>
<accession>A0ABW4NN55</accession>
<dbReference type="Proteomes" id="UP001597285">
    <property type="component" value="Unassembled WGS sequence"/>
</dbReference>
<dbReference type="EMBL" id="JBHUFF010000008">
    <property type="protein sequence ID" value="MFD1798927.1"/>
    <property type="molecule type" value="Genomic_DNA"/>
</dbReference>
<evidence type="ECO:0000313" key="10">
    <source>
        <dbReference type="EMBL" id="MFD1798927.1"/>
    </source>
</evidence>
<comment type="similarity">
    <text evidence="5">Belongs to the CheB family.</text>
</comment>
<dbReference type="HAMAP" id="MF_00099">
    <property type="entry name" value="CheB_chemtxs"/>
    <property type="match status" value="1"/>
</dbReference>
<gene>
    <name evidence="5" type="primary">cheB</name>
    <name evidence="10" type="ORF">ACFSBK_03500</name>
</gene>
<comment type="function">
    <text evidence="5">Involved in chemotaxis. Part of a chemotaxis signal transduction system that modulates chemotaxis in response to various stimuli. Catalyzes the demethylation of specific methylglutamate residues introduced into the chemoreceptors (methyl-accepting chemotaxis proteins or MCP) by CheR. Also mediates the irreversible deamidation of specific glutamine residues to glutamic acid.</text>
</comment>
<dbReference type="SUPFAM" id="SSF52738">
    <property type="entry name" value="Methylesterase CheB, C-terminal domain"/>
    <property type="match status" value="1"/>
</dbReference>
<organism evidence="10 11">
    <name type="scientific">Carnobacterium antarcticum</name>
    <dbReference type="NCBI Taxonomy" id="2126436"/>
    <lineage>
        <taxon>Bacteria</taxon>
        <taxon>Bacillati</taxon>
        <taxon>Bacillota</taxon>
        <taxon>Bacilli</taxon>
        <taxon>Lactobacillales</taxon>
        <taxon>Carnobacteriaceae</taxon>
        <taxon>Carnobacterium</taxon>
    </lineage>
</organism>
<evidence type="ECO:0000256" key="3">
    <source>
        <dbReference type="ARBA" id="ARBA00022801"/>
    </source>
</evidence>
<dbReference type="PROSITE" id="PS50122">
    <property type="entry name" value="CHEB"/>
    <property type="match status" value="1"/>
</dbReference>
<evidence type="ECO:0000256" key="5">
    <source>
        <dbReference type="HAMAP-Rule" id="MF_00099"/>
    </source>
</evidence>
<feature type="modified residue" description="4-aspartylphosphate" evidence="5 7">
    <location>
        <position position="55"/>
    </location>
</feature>
<comment type="catalytic activity">
    <reaction evidence="5">
        <text>L-glutaminyl-[protein] + H2O = L-glutamyl-[protein] + NH4(+)</text>
        <dbReference type="Rhea" id="RHEA:16441"/>
        <dbReference type="Rhea" id="RHEA-COMP:10207"/>
        <dbReference type="Rhea" id="RHEA-COMP:10208"/>
        <dbReference type="ChEBI" id="CHEBI:15377"/>
        <dbReference type="ChEBI" id="CHEBI:28938"/>
        <dbReference type="ChEBI" id="CHEBI:29973"/>
        <dbReference type="ChEBI" id="CHEBI:30011"/>
        <dbReference type="EC" id="3.5.1.44"/>
    </reaction>
</comment>
<dbReference type="InterPro" id="IPR001789">
    <property type="entry name" value="Sig_transdc_resp-reg_receiver"/>
</dbReference>
<dbReference type="Pfam" id="PF01339">
    <property type="entry name" value="CheB_methylest"/>
    <property type="match status" value="1"/>
</dbReference>
<dbReference type="PROSITE" id="PS50110">
    <property type="entry name" value="RESPONSE_REGULATORY"/>
    <property type="match status" value="1"/>
</dbReference>
<dbReference type="PIRSF" id="PIRSF000876">
    <property type="entry name" value="RR_chemtxs_CheB"/>
    <property type="match status" value="1"/>
</dbReference>
<evidence type="ECO:0000256" key="7">
    <source>
        <dbReference type="PROSITE-ProRule" id="PRU00169"/>
    </source>
</evidence>
<dbReference type="InterPro" id="IPR008248">
    <property type="entry name" value="CheB-like"/>
</dbReference>
<dbReference type="InterPro" id="IPR035909">
    <property type="entry name" value="CheB_C"/>
</dbReference>
<proteinExistence type="inferred from homology"/>
<dbReference type="SMART" id="SM00448">
    <property type="entry name" value="REC"/>
    <property type="match status" value="1"/>
</dbReference>
<keyword evidence="2 5" id="KW-0145">Chemotaxis</keyword>
<protein>
    <recommendedName>
        <fullName evidence="5">Protein-glutamate methylesterase/protein-glutamine glutaminase</fullName>
        <ecNumber evidence="5">3.1.1.61</ecNumber>
        <ecNumber evidence="5">3.5.1.44</ecNumber>
    </recommendedName>
</protein>
<keyword evidence="5 7" id="KW-0597">Phosphoprotein</keyword>
<dbReference type="PANTHER" id="PTHR42872">
    <property type="entry name" value="PROTEIN-GLUTAMATE METHYLESTERASE/PROTEIN-GLUTAMINE GLUTAMINASE"/>
    <property type="match status" value="1"/>
</dbReference>
<comment type="PTM">
    <text evidence="5">Phosphorylated by CheA. Phosphorylation of the N-terminal regulatory domain activates the methylesterase activity.</text>
</comment>
<dbReference type="Gene3D" id="3.40.50.180">
    <property type="entry name" value="Methylesterase CheB, C-terminal domain"/>
    <property type="match status" value="1"/>
</dbReference>
<evidence type="ECO:0000313" key="11">
    <source>
        <dbReference type="Proteomes" id="UP001597285"/>
    </source>
</evidence>
<dbReference type="NCBIfam" id="NF001965">
    <property type="entry name" value="PRK00742.1"/>
    <property type="match status" value="1"/>
</dbReference>
<dbReference type="Pfam" id="PF00072">
    <property type="entry name" value="Response_reg"/>
    <property type="match status" value="1"/>
</dbReference>
<dbReference type="EC" id="3.1.1.61" evidence="5"/>
<dbReference type="EC" id="3.5.1.44" evidence="5"/>
<dbReference type="CDD" id="cd17541">
    <property type="entry name" value="REC_CheB-like"/>
    <property type="match status" value="1"/>
</dbReference>
<dbReference type="PANTHER" id="PTHR42872:SF6">
    <property type="entry name" value="PROTEIN-GLUTAMATE METHYLESTERASE_PROTEIN-GLUTAMINE GLUTAMINASE"/>
    <property type="match status" value="1"/>
</dbReference>
<dbReference type="InterPro" id="IPR000673">
    <property type="entry name" value="Sig_transdc_resp-reg_Me-estase"/>
</dbReference>
<feature type="domain" description="CheB-type methylesterase" evidence="9">
    <location>
        <begin position="153"/>
        <end position="341"/>
    </location>
</feature>
<keyword evidence="11" id="KW-1185">Reference proteome</keyword>
<keyword evidence="1 5" id="KW-0963">Cytoplasm</keyword>
<reference evidence="11" key="1">
    <citation type="journal article" date="2019" name="Int. J. Syst. Evol. Microbiol.">
        <title>The Global Catalogue of Microorganisms (GCM) 10K type strain sequencing project: providing services to taxonomists for standard genome sequencing and annotation.</title>
        <authorList>
            <consortium name="The Broad Institute Genomics Platform"/>
            <consortium name="The Broad Institute Genome Sequencing Center for Infectious Disease"/>
            <person name="Wu L."/>
            <person name="Ma J."/>
        </authorList>
    </citation>
    <scope>NUCLEOTIDE SEQUENCE [LARGE SCALE GENOMIC DNA]</scope>
    <source>
        <strain evidence="11">KCTC 42143</strain>
    </source>
</reference>
<comment type="subcellular location">
    <subcellularLocation>
        <location evidence="5">Cytoplasm</location>
    </subcellularLocation>
</comment>
<evidence type="ECO:0000259" key="8">
    <source>
        <dbReference type="PROSITE" id="PS50110"/>
    </source>
</evidence>
<evidence type="ECO:0000256" key="2">
    <source>
        <dbReference type="ARBA" id="ARBA00022500"/>
    </source>
</evidence>
<keyword evidence="3 5" id="KW-0378">Hydrolase</keyword>
<dbReference type="SUPFAM" id="SSF52172">
    <property type="entry name" value="CheY-like"/>
    <property type="match status" value="1"/>
</dbReference>
<evidence type="ECO:0000256" key="6">
    <source>
        <dbReference type="PROSITE-ProRule" id="PRU00050"/>
    </source>
</evidence>
<name>A0ABW4NN55_9LACT</name>
<feature type="active site" evidence="5 6">
    <location>
        <position position="191"/>
    </location>
</feature>
<evidence type="ECO:0000256" key="4">
    <source>
        <dbReference type="ARBA" id="ARBA00048267"/>
    </source>
</evidence>
<dbReference type="Gene3D" id="3.40.50.2300">
    <property type="match status" value="1"/>
</dbReference>
<dbReference type="CDD" id="cd16432">
    <property type="entry name" value="CheB_Rec"/>
    <property type="match status" value="1"/>
</dbReference>
<sequence>MGIKVLVVDDSAFMRKIITETISEIAGLEIVGTARNGRDALKAIPALKPDIVTLDIEMPGLNGLETLEIIKQEFHIPVVMMSSHSGEDNTIEALELGAMDFIEKPVDLKNQIEEFKKEIERKIKPLFETKEVAGLLKPLAKKAAQKEWQQAVPKKVKAIVIGASTGGPKALLHVVRNLPESLDIPVFIVQHMPKGFTASFAERLDMKSTVTVVEAQEGMQIQNGVVYLAPGDYHMTIEQNKIKLDSSPKILGVRPAVDYLFQSAAAVYEEALVSVILTGMGHDGSAGMSEIKRKGGFTLAQDRETSVVYGMPGNAVKKGVVDEVASLTEISEMINWIVRVRQ</sequence>
<feature type="active site" evidence="5 6">
    <location>
        <position position="164"/>
    </location>
</feature>
<evidence type="ECO:0000256" key="1">
    <source>
        <dbReference type="ARBA" id="ARBA00022490"/>
    </source>
</evidence>
<feature type="domain" description="Response regulatory" evidence="8">
    <location>
        <begin position="4"/>
        <end position="119"/>
    </location>
</feature>
<comment type="domain">
    <text evidence="5">Contains a C-terminal catalytic domain, and an N-terminal region which modulates catalytic activity.</text>
</comment>
<dbReference type="InterPro" id="IPR011006">
    <property type="entry name" value="CheY-like_superfamily"/>
</dbReference>
<dbReference type="RefSeq" id="WP_082664210.1">
    <property type="nucleotide sequence ID" value="NZ_JBHSQC010000015.1"/>
</dbReference>